<gene>
    <name evidence="1" type="ORF">OUZ56_024104</name>
</gene>
<keyword evidence="2" id="KW-1185">Reference proteome</keyword>
<accession>A0ABR0B0A8</accession>
<comment type="caution">
    <text evidence="1">The sequence shown here is derived from an EMBL/GenBank/DDBJ whole genome shotgun (WGS) entry which is preliminary data.</text>
</comment>
<evidence type="ECO:0000313" key="2">
    <source>
        <dbReference type="Proteomes" id="UP001234178"/>
    </source>
</evidence>
<dbReference type="EMBL" id="JAOYFB010000039">
    <property type="protein sequence ID" value="KAK4030765.1"/>
    <property type="molecule type" value="Genomic_DNA"/>
</dbReference>
<sequence length="60" mass="6806">MESITVSARSCLRTSPTLFVDPSDAMRSKCSLNNLRVAWPGTQWCSSPWDKQACNEHNYK</sequence>
<name>A0ABR0B0A8_9CRUS</name>
<protein>
    <submittedName>
        <fullName evidence="1">Uncharacterized protein</fullName>
    </submittedName>
</protein>
<proteinExistence type="predicted"/>
<organism evidence="1 2">
    <name type="scientific">Daphnia magna</name>
    <dbReference type="NCBI Taxonomy" id="35525"/>
    <lineage>
        <taxon>Eukaryota</taxon>
        <taxon>Metazoa</taxon>
        <taxon>Ecdysozoa</taxon>
        <taxon>Arthropoda</taxon>
        <taxon>Crustacea</taxon>
        <taxon>Branchiopoda</taxon>
        <taxon>Diplostraca</taxon>
        <taxon>Cladocera</taxon>
        <taxon>Anomopoda</taxon>
        <taxon>Daphniidae</taxon>
        <taxon>Daphnia</taxon>
    </lineage>
</organism>
<evidence type="ECO:0000313" key="1">
    <source>
        <dbReference type="EMBL" id="KAK4030765.1"/>
    </source>
</evidence>
<dbReference type="Proteomes" id="UP001234178">
    <property type="component" value="Unassembled WGS sequence"/>
</dbReference>
<reference evidence="1 2" key="1">
    <citation type="journal article" date="2023" name="Nucleic Acids Res.">
        <title>The hologenome of Daphnia magna reveals possible DNA methylation and microbiome-mediated evolution of the host genome.</title>
        <authorList>
            <person name="Chaturvedi A."/>
            <person name="Li X."/>
            <person name="Dhandapani V."/>
            <person name="Marshall H."/>
            <person name="Kissane S."/>
            <person name="Cuenca-Cambronero M."/>
            <person name="Asole G."/>
            <person name="Calvet F."/>
            <person name="Ruiz-Romero M."/>
            <person name="Marangio P."/>
            <person name="Guigo R."/>
            <person name="Rago D."/>
            <person name="Mirbahai L."/>
            <person name="Eastwood N."/>
            <person name="Colbourne J.K."/>
            <person name="Zhou J."/>
            <person name="Mallon E."/>
            <person name="Orsini L."/>
        </authorList>
    </citation>
    <scope>NUCLEOTIDE SEQUENCE [LARGE SCALE GENOMIC DNA]</scope>
    <source>
        <strain evidence="1">LRV0_1</strain>
    </source>
</reference>